<dbReference type="Proteomes" id="UP000006735">
    <property type="component" value="Chromosome"/>
</dbReference>
<proteinExistence type="predicted"/>
<organism evidence="2 3">
    <name type="scientific">Xanthomonas oryzae pv. oryzae (strain KACC10331 / KXO85)</name>
    <dbReference type="NCBI Taxonomy" id="291331"/>
    <lineage>
        <taxon>Bacteria</taxon>
        <taxon>Pseudomonadati</taxon>
        <taxon>Pseudomonadota</taxon>
        <taxon>Gammaproteobacteria</taxon>
        <taxon>Lysobacterales</taxon>
        <taxon>Lysobacteraceae</taxon>
        <taxon>Xanthomonas</taxon>
    </lineage>
</organism>
<feature type="compositionally biased region" description="Low complexity" evidence="1">
    <location>
        <begin position="367"/>
        <end position="391"/>
    </location>
</feature>
<evidence type="ECO:0000256" key="1">
    <source>
        <dbReference type="SAM" id="MobiDB-lite"/>
    </source>
</evidence>
<evidence type="ECO:0000313" key="3">
    <source>
        <dbReference type="Proteomes" id="UP000006735"/>
    </source>
</evidence>
<dbReference type="NCBIfam" id="NF041375">
    <property type="entry name" value="XopV"/>
    <property type="match status" value="1"/>
</dbReference>
<dbReference type="EMBL" id="AE013598">
    <property type="protein sequence ID" value="AAW77287.1"/>
    <property type="molecule type" value="Genomic_DNA"/>
</dbReference>
<dbReference type="KEGG" id="xoo:XOO4033"/>
<sequence>MPIGDGGNGRDGRACSRMRSPCGFCKAAKAFAKSHIDSAVSGMQVLAALHFQLTHPRSTRMKISGSASRGLHEHMDHVDPRHAPSVRDDIQLGVHSQLRELPRMRRSASAKEQSRAFVADSSHLDALFGSTQPARGKQLEDGVHRTPIQTQEIETLADGNARIKINSTRLFVSTAPALDMPRRHETAKLSEDLGLSEDAIDRIRSTPMFHEQTATGASSAAPLAQRLRLDDLRDKKVEYKWNIASNGSLVIGEGHPGVVLDEPMTSKSARKKKQPYAQGHVTLVGGQPWNKTPWQENRLIPEARLSGTLYYDPNGALCIDNDSGRFSEYADRTPQHLANVAKLFESYGVTVTPQWKEKKQIPLQRLPAGAAVAPPSSSEAGEAAHSEPNGE</sequence>
<protein>
    <recommendedName>
        <fullName evidence="4">Type III secretion system effector protein</fullName>
    </recommendedName>
</protein>
<accession>Q5GVI6</accession>
<feature type="region of interest" description="Disordered" evidence="1">
    <location>
        <begin position="366"/>
        <end position="391"/>
    </location>
</feature>
<name>Q5GVI6_XANOR</name>
<gene>
    <name evidence="2" type="ordered locus">XOO4033</name>
</gene>
<dbReference type="AlphaFoldDB" id="Q5GVI6"/>
<keyword evidence="3" id="KW-1185">Reference proteome</keyword>
<reference evidence="2 3" key="1">
    <citation type="journal article" date="2005" name="Nucleic Acids Res.">
        <title>The genome sequence of Xanthomonas oryzae pathovar oryzae KACC10331, the bacterial blight pathogen of rice.</title>
        <authorList>
            <person name="Lee B.M."/>
            <person name="Park Y.J."/>
            <person name="Park D.S."/>
            <person name="Kang H.W."/>
            <person name="Kim J.G."/>
            <person name="Song E.S."/>
            <person name="Park I.C."/>
            <person name="Yoon U.H."/>
            <person name="Hahn J.H."/>
            <person name="Koo B.S."/>
            <person name="Lee G.B."/>
            <person name="Kim H."/>
            <person name="Park H.S."/>
            <person name="Yoon K.O."/>
            <person name="Kim J.H."/>
            <person name="Jung C.H."/>
            <person name="Koh N.H."/>
            <person name="Seo J.S."/>
            <person name="Go S.J."/>
        </authorList>
    </citation>
    <scope>NUCLEOTIDE SEQUENCE [LARGE SCALE GENOMIC DNA]</scope>
    <source>
        <strain evidence="3">KACC10331 / KXO85</strain>
    </source>
</reference>
<evidence type="ECO:0008006" key="4">
    <source>
        <dbReference type="Google" id="ProtNLM"/>
    </source>
</evidence>
<dbReference type="HOGENOM" id="CLU_072600_0_0_6"/>
<evidence type="ECO:0000313" key="2">
    <source>
        <dbReference type="EMBL" id="AAW77287.1"/>
    </source>
</evidence>